<feature type="domain" description="SET" evidence="1">
    <location>
        <begin position="104"/>
        <end position="219"/>
    </location>
</feature>
<keyword evidence="5" id="KW-1185">Reference proteome</keyword>
<gene>
    <name evidence="2" type="ORF">PGLA1383_LOCUS48318</name>
    <name evidence="3" type="ORF">PGLA2088_LOCUS17889</name>
</gene>
<dbReference type="SMART" id="SM00317">
    <property type="entry name" value="SET"/>
    <property type="match status" value="1"/>
</dbReference>
<dbReference type="InterPro" id="IPR046341">
    <property type="entry name" value="SET_dom_sf"/>
</dbReference>
<dbReference type="Pfam" id="PF00856">
    <property type="entry name" value="SET"/>
    <property type="match status" value="1"/>
</dbReference>
<evidence type="ECO:0000313" key="4">
    <source>
        <dbReference type="Proteomes" id="UP000626109"/>
    </source>
</evidence>
<dbReference type="Proteomes" id="UP000654075">
    <property type="component" value="Unassembled WGS sequence"/>
</dbReference>
<dbReference type="Gene3D" id="2.170.270.10">
    <property type="entry name" value="SET domain"/>
    <property type="match status" value="1"/>
</dbReference>
<organism evidence="3 4">
    <name type="scientific">Polarella glacialis</name>
    <name type="common">Dinoflagellate</name>
    <dbReference type="NCBI Taxonomy" id="89957"/>
    <lineage>
        <taxon>Eukaryota</taxon>
        <taxon>Sar</taxon>
        <taxon>Alveolata</taxon>
        <taxon>Dinophyceae</taxon>
        <taxon>Suessiales</taxon>
        <taxon>Suessiaceae</taxon>
        <taxon>Polarella</taxon>
    </lineage>
</organism>
<dbReference type="InterPro" id="IPR001214">
    <property type="entry name" value="SET_dom"/>
</dbReference>
<name>A0A813J7F3_POLGL</name>
<dbReference type="PROSITE" id="PS50280">
    <property type="entry name" value="SET"/>
    <property type="match status" value="1"/>
</dbReference>
<dbReference type="AlphaFoldDB" id="A0A813J7F3"/>
<evidence type="ECO:0000313" key="5">
    <source>
        <dbReference type="Proteomes" id="UP000654075"/>
    </source>
</evidence>
<accession>A0A813J7F3</accession>
<dbReference type="EMBL" id="CAJNNW010024372">
    <property type="protein sequence ID" value="CAE8672108.1"/>
    <property type="molecule type" value="Genomic_DNA"/>
</dbReference>
<dbReference type="OMA" id="DAGCDEM"/>
<sequence>MVTPTGRLDRLPGCDSAVGASLPKDGVAFRDSDGTTTALDKHGLEELMSCIFISHLLFEERILQGRDFWSFPPPVSPTMPFGSVPSSEALGCAELLRRGHFMYESTCVSHIGVVDGVDVGLGLFAQVAIPANSCLGEYTGVVRQRRQEEDDNYSYALPVVEPDLVVCARDYGNLCRLINHSDDGWNAELLSVHHEGLLHVVCRVARAIAAGEQILIHYGARYWLPESRRCISLKSPQ</sequence>
<evidence type="ECO:0000313" key="2">
    <source>
        <dbReference type="EMBL" id="CAE8632336.1"/>
    </source>
</evidence>
<proteinExistence type="predicted"/>
<dbReference type="OrthoDB" id="308383at2759"/>
<dbReference type="Proteomes" id="UP000626109">
    <property type="component" value="Unassembled WGS sequence"/>
</dbReference>
<evidence type="ECO:0000259" key="1">
    <source>
        <dbReference type="PROSITE" id="PS50280"/>
    </source>
</evidence>
<dbReference type="EMBL" id="CAJNNV010030383">
    <property type="protein sequence ID" value="CAE8632336.1"/>
    <property type="molecule type" value="Genomic_DNA"/>
</dbReference>
<dbReference type="SUPFAM" id="SSF82199">
    <property type="entry name" value="SET domain"/>
    <property type="match status" value="1"/>
</dbReference>
<reference evidence="3" key="1">
    <citation type="submission" date="2021-02" db="EMBL/GenBank/DDBJ databases">
        <authorList>
            <person name="Dougan E. K."/>
            <person name="Rhodes N."/>
            <person name="Thang M."/>
            <person name="Chan C."/>
        </authorList>
    </citation>
    <scope>NUCLEOTIDE SEQUENCE</scope>
</reference>
<protein>
    <recommendedName>
        <fullName evidence="1">SET domain-containing protein</fullName>
    </recommendedName>
</protein>
<evidence type="ECO:0000313" key="3">
    <source>
        <dbReference type="EMBL" id="CAE8672108.1"/>
    </source>
</evidence>
<comment type="caution">
    <text evidence="3">The sequence shown here is derived from an EMBL/GenBank/DDBJ whole genome shotgun (WGS) entry which is preliminary data.</text>
</comment>